<evidence type="ECO:0000256" key="1">
    <source>
        <dbReference type="ARBA" id="ARBA00001966"/>
    </source>
</evidence>
<accession>A3MUG2</accession>
<evidence type="ECO:0000256" key="4">
    <source>
        <dbReference type="ARBA" id="ARBA00022723"/>
    </source>
</evidence>
<dbReference type="KEGG" id="pcl:Pcal_0853"/>
<dbReference type="SUPFAM" id="SSF102114">
    <property type="entry name" value="Radical SAM enzymes"/>
    <property type="match status" value="1"/>
</dbReference>
<protein>
    <submittedName>
        <fullName evidence="8">Radical SAM domain protein</fullName>
    </submittedName>
</protein>
<keyword evidence="6" id="KW-0411">Iron-sulfur</keyword>
<dbReference type="Gene3D" id="3.20.20.70">
    <property type="entry name" value="Aldolase class I"/>
    <property type="match status" value="1"/>
</dbReference>
<keyword evidence="9" id="KW-1185">Reference proteome</keyword>
<dbReference type="GO" id="GO:0003824">
    <property type="term" value="F:catalytic activity"/>
    <property type="evidence" value="ECO:0007669"/>
    <property type="project" value="InterPro"/>
</dbReference>
<evidence type="ECO:0000259" key="7">
    <source>
        <dbReference type="PROSITE" id="PS51918"/>
    </source>
</evidence>
<comment type="cofactor">
    <cofactor evidence="1">
        <name>[4Fe-4S] cluster</name>
        <dbReference type="ChEBI" id="CHEBI:49883"/>
    </cofactor>
</comment>
<dbReference type="GO" id="GO:0051536">
    <property type="term" value="F:iron-sulfur cluster binding"/>
    <property type="evidence" value="ECO:0007669"/>
    <property type="project" value="UniProtKB-KW"/>
</dbReference>
<dbReference type="SFLD" id="SFLDS00029">
    <property type="entry name" value="Radical_SAM"/>
    <property type="match status" value="1"/>
</dbReference>
<dbReference type="AlphaFoldDB" id="A3MUG2"/>
<evidence type="ECO:0000256" key="5">
    <source>
        <dbReference type="ARBA" id="ARBA00023004"/>
    </source>
</evidence>
<dbReference type="SFLD" id="SFLDG01387">
    <property type="entry name" value="BtrN-like_SPASM_domain_contain"/>
    <property type="match status" value="1"/>
</dbReference>
<dbReference type="SFLD" id="SFLDG01067">
    <property type="entry name" value="SPASM/twitch_domain_containing"/>
    <property type="match status" value="1"/>
</dbReference>
<gene>
    <name evidence="8" type="ordered locus">Pcal_0853</name>
</gene>
<dbReference type="Proteomes" id="UP000001431">
    <property type="component" value="Chromosome"/>
</dbReference>
<dbReference type="SMART" id="SM00729">
    <property type="entry name" value="Elp3"/>
    <property type="match status" value="1"/>
</dbReference>
<evidence type="ECO:0000256" key="2">
    <source>
        <dbReference type="ARBA" id="ARBA00022485"/>
    </source>
</evidence>
<evidence type="ECO:0000313" key="9">
    <source>
        <dbReference type="Proteomes" id="UP000001431"/>
    </source>
</evidence>
<dbReference type="PANTHER" id="PTHR11228:SF34">
    <property type="entry name" value="TUNGSTEN-CONTAINING ALDEHYDE FERREDOXIN OXIDOREDUCTASE COFACTOR MODIFYING PROTEIN"/>
    <property type="match status" value="1"/>
</dbReference>
<dbReference type="InterPro" id="IPR058240">
    <property type="entry name" value="rSAM_sf"/>
</dbReference>
<evidence type="ECO:0000256" key="3">
    <source>
        <dbReference type="ARBA" id="ARBA00022691"/>
    </source>
</evidence>
<dbReference type="InterPro" id="IPR007197">
    <property type="entry name" value="rSAM"/>
</dbReference>
<proteinExistence type="predicted"/>
<dbReference type="STRING" id="410359.Pcal_0853"/>
<dbReference type="InterPro" id="IPR013785">
    <property type="entry name" value="Aldolase_TIM"/>
</dbReference>
<organism evidence="8 9">
    <name type="scientific">Pyrobaculum calidifontis (strain DSM 21063 / JCM 11548 / VA1)</name>
    <dbReference type="NCBI Taxonomy" id="410359"/>
    <lineage>
        <taxon>Archaea</taxon>
        <taxon>Thermoproteota</taxon>
        <taxon>Thermoprotei</taxon>
        <taxon>Thermoproteales</taxon>
        <taxon>Thermoproteaceae</taxon>
        <taxon>Pyrobaculum</taxon>
    </lineage>
</organism>
<name>A3MUG2_PYRCJ</name>
<dbReference type="eggNOG" id="arCOG02616">
    <property type="taxonomic scope" value="Archaea"/>
</dbReference>
<dbReference type="OrthoDB" id="5620at2157"/>
<evidence type="ECO:0000256" key="6">
    <source>
        <dbReference type="ARBA" id="ARBA00023014"/>
    </source>
</evidence>
<dbReference type="HOGENOM" id="CLU_009273_1_1_2"/>
<dbReference type="RefSeq" id="WP_011849537.1">
    <property type="nucleotide sequence ID" value="NC_009073.1"/>
</dbReference>
<dbReference type="GeneID" id="4908676"/>
<evidence type="ECO:0000313" key="8">
    <source>
        <dbReference type="EMBL" id="ABO08279.1"/>
    </source>
</evidence>
<reference evidence="8" key="1">
    <citation type="submission" date="2007-02" db="EMBL/GenBank/DDBJ databases">
        <title>Complete sequence of Pyrobaculum calidifontis JCM 11548.</title>
        <authorList>
            <consortium name="US DOE Joint Genome Institute"/>
            <person name="Copeland A."/>
            <person name="Lucas S."/>
            <person name="Lapidus A."/>
            <person name="Barry K."/>
            <person name="Glavina del Rio T."/>
            <person name="Dalin E."/>
            <person name="Tice H."/>
            <person name="Pitluck S."/>
            <person name="Chain P."/>
            <person name="Malfatti S."/>
            <person name="Shin M."/>
            <person name="Vergez L."/>
            <person name="Schmutz J."/>
            <person name="Larimer F."/>
            <person name="Land M."/>
            <person name="Hauser L."/>
            <person name="Kyrpides N."/>
            <person name="Mikhailova N."/>
            <person name="Cozen A.E."/>
            <person name="Fitz-Gibbon S.T."/>
            <person name="House C.H."/>
            <person name="Saltikov C."/>
            <person name="Lowe T.M."/>
            <person name="Richardson P."/>
        </authorList>
    </citation>
    <scope>NUCLEOTIDE SEQUENCE [LARGE SCALE GENOMIC DNA]</scope>
    <source>
        <strain evidence="8">JCM 11548</strain>
    </source>
</reference>
<keyword evidence="5" id="KW-0408">Iron</keyword>
<keyword evidence="2" id="KW-0004">4Fe-4S</keyword>
<dbReference type="CDD" id="cd01335">
    <property type="entry name" value="Radical_SAM"/>
    <property type="match status" value="1"/>
</dbReference>
<dbReference type="InterPro" id="IPR023885">
    <property type="entry name" value="4Fe4S-binding_SPASM_dom"/>
</dbReference>
<dbReference type="InterPro" id="IPR050377">
    <property type="entry name" value="Radical_SAM_PqqE_MftC-like"/>
</dbReference>
<dbReference type="GO" id="GO:0046872">
    <property type="term" value="F:metal ion binding"/>
    <property type="evidence" value="ECO:0007669"/>
    <property type="project" value="UniProtKB-KW"/>
</dbReference>
<sequence>MVSILQVEVSTACTSRCIYCPVALYSDWRREFMDFSLFQKIVQEGREVGVEHLHLQGWGEPLLHPRFLDMLKEARRYYKVSFTTNGLLLGRVAEDVAKVGVDVVAVTFAGATAETHNRVRVGNDFDTVLQNLKTFVKAAKNALAKTRTVAIYMMLKNTYRELPQFVKLMAEAGVDEVRLSNLSYIPRPDLWGLKVFSKMFEPPPDDVLAVVEAAKRVAKEVGITLFHRLYTPWEHVECPEAPTSTLFIGVDGSVYPCVYLGLSTQSAERCFEERCEKAPRLAFGNIRHERLADIIRKKSYREFVYRYEIRKIETIPPEPPEACKKCYRLYWI</sequence>
<feature type="domain" description="Radical SAM core" evidence="7">
    <location>
        <begin position="1"/>
        <end position="228"/>
    </location>
</feature>
<dbReference type="Pfam" id="PF04055">
    <property type="entry name" value="Radical_SAM"/>
    <property type="match status" value="1"/>
</dbReference>
<dbReference type="InterPro" id="IPR006638">
    <property type="entry name" value="Elp3/MiaA/NifB-like_rSAM"/>
</dbReference>
<dbReference type="PROSITE" id="PS51918">
    <property type="entry name" value="RADICAL_SAM"/>
    <property type="match status" value="1"/>
</dbReference>
<dbReference type="EMBL" id="CP000561">
    <property type="protein sequence ID" value="ABO08279.1"/>
    <property type="molecule type" value="Genomic_DNA"/>
</dbReference>
<keyword evidence="3" id="KW-0949">S-adenosyl-L-methionine</keyword>
<dbReference type="InterPro" id="IPR034391">
    <property type="entry name" value="AdoMet-like_SPASM_containing"/>
</dbReference>
<dbReference type="Pfam" id="PF13186">
    <property type="entry name" value="SPASM"/>
    <property type="match status" value="1"/>
</dbReference>
<dbReference type="PANTHER" id="PTHR11228">
    <property type="entry name" value="RADICAL SAM DOMAIN PROTEIN"/>
    <property type="match status" value="1"/>
</dbReference>
<keyword evidence="4" id="KW-0479">Metal-binding</keyword>